<evidence type="ECO:0000313" key="2">
    <source>
        <dbReference type="EMBL" id="SHH35126.1"/>
    </source>
</evidence>
<name>A0A1M5S9E9_9ACTN</name>
<feature type="signal peptide" evidence="1">
    <location>
        <begin position="1"/>
        <end position="18"/>
    </location>
</feature>
<dbReference type="PROSITE" id="PS51257">
    <property type="entry name" value="PROKAR_LIPOPROTEIN"/>
    <property type="match status" value="1"/>
</dbReference>
<protein>
    <submittedName>
        <fullName evidence="2">Uncharacterized protein</fullName>
    </submittedName>
</protein>
<feature type="chain" id="PRO_5038346175" evidence="1">
    <location>
        <begin position="19"/>
        <end position="140"/>
    </location>
</feature>
<proteinExistence type="predicted"/>
<dbReference type="EMBL" id="FQVX01000008">
    <property type="protein sequence ID" value="SHH35126.1"/>
    <property type="molecule type" value="Genomic_DNA"/>
</dbReference>
<sequence length="140" mass="13805">MRTPLLLTALLLAGCAGAPSGPDGAVCPAIGWTNGLRVELAGDWGEPAPASVRVACAGGCGQVVRQDADPVPRAEVTAEVTGSTAGVPVDMTTPDSAVVTVLAADGTVLAEEERDLDWVRVGGSAACGGPMEAAVEVAAP</sequence>
<evidence type="ECO:0000256" key="1">
    <source>
        <dbReference type="SAM" id="SignalP"/>
    </source>
</evidence>
<keyword evidence="1" id="KW-0732">Signal</keyword>
<dbReference type="AlphaFoldDB" id="A0A1M5S9E9"/>
<organism evidence="2 3">
    <name type="scientific">Geodermatophilus nigrescens</name>
    <dbReference type="NCBI Taxonomy" id="1070870"/>
    <lineage>
        <taxon>Bacteria</taxon>
        <taxon>Bacillati</taxon>
        <taxon>Actinomycetota</taxon>
        <taxon>Actinomycetes</taxon>
        <taxon>Geodermatophilales</taxon>
        <taxon>Geodermatophilaceae</taxon>
        <taxon>Geodermatophilus</taxon>
    </lineage>
</organism>
<reference evidence="2 3" key="1">
    <citation type="submission" date="2016-11" db="EMBL/GenBank/DDBJ databases">
        <authorList>
            <person name="Jaros S."/>
            <person name="Januszkiewicz K."/>
            <person name="Wedrychowicz H."/>
        </authorList>
    </citation>
    <scope>NUCLEOTIDE SEQUENCE [LARGE SCALE GENOMIC DNA]</scope>
    <source>
        <strain evidence="2 3">DSM 45408</strain>
    </source>
</reference>
<evidence type="ECO:0000313" key="3">
    <source>
        <dbReference type="Proteomes" id="UP000184471"/>
    </source>
</evidence>
<dbReference type="STRING" id="1070870.SAMN05444351_4596"/>
<gene>
    <name evidence="2" type="ORF">SAMN05444351_4596</name>
</gene>
<accession>A0A1M5S9E9</accession>
<dbReference type="RefSeq" id="WP_073422710.1">
    <property type="nucleotide sequence ID" value="NZ_FQVX01000008.1"/>
</dbReference>
<keyword evidence="3" id="KW-1185">Reference proteome</keyword>
<dbReference type="Proteomes" id="UP000184471">
    <property type="component" value="Unassembled WGS sequence"/>
</dbReference>
<dbReference type="OrthoDB" id="5147046at2"/>